<evidence type="ECO:0000256" key="1">
    <source>
        <dbReference type="SAM" id="MobiDB-lite"/>
    </source>
</evidence>
<dbReference type="OrthoDB" id="5450560at2"/>
<accession>A0A4P6HSY7</accession>
<dbReference type="KEGG" id="dcb:C3Y92_15390"/>
<sequence>MQIAFNTHGISTSLSPMDGSAAPKSGQAASGHLSLTFGSGDKAKETKQTKAPSSTSDVFAAEIMRRINQAEGATVASNAAIASNASLGSNAGAGVNVAASGDLQAALADAVEYVRKQHGDAAATAVMGIMFKEVGDGSGGEDRLGDALVSALKFIDGNFGIAAGDAAMDKFNGALNEAVNDYYQNGHLEEFYAANGTTGAVKQAQGVVASTLAHVAKEFGTDAAKTVADILATNFTDQGSTRQGLGQAIVAANDYLSANYGAADLGSLPLGQTNQPKGSVLNLTA</sequence>
<evidence type="ECO:0000313" key="2">
    <source>
        <dbReference type="EMBL" id="QAZ68538.1"/>
    </source>
</evidence>
<dbReference type="Proteomes" id="UP000293296">
    <property type="component" value="Chromosome"/>
</dbReference>
<dbReference type="EMBL" id="CP026538">
    <property type="protein sequence ID" value="QAZ68538.1"/>
    <property type="molecule type" value="Genomic_DNA"/>
</dbReference>
<organism evidence="2 3">
    <name type="scientific">Solidesulfovibrio carbinolicus</name>
    <dbReference type="NCBI Taxonomy" id="296842"/>
    <lineage>
        <taxon>Bacteria</taxon>
        <taxon>Pseudomonadati</taxon>
        <taxon>Thermodesulfobacteriota</taxon>
        <taxon>Desulfovibrionia</taxon>
        <taxon>Desulfovibrionales</taxon>
        <taxon>Desulfovibrionaceae</taxon>
        <taxon>Solidesulfovibrio</taxon>
    </lineage>
</organism>
<dbReference type="AlphaFoldDB" id="A0A4P6HSY7"/>
<feature type="region of interest" description="Disordered" evidence="1">
    <location>
        <begin position="1"/>
        <end position="55"/>
    </location>
</feature>
<keyword evidence="3" id="KW-1185">Reference proteome</keyword>
<proteinExistence type="predicted"/>
<protein>
    <submittedName>
        <fullName evidence="2">Uncharacterized protein</fullName>
    </submittedName>
</protein>
<evidence type="ECO:0000313" key="3">
    <source>
        <dbReference type="Proteomes" id="UP000293296"/>
    </source>
</evidence>
<dbReference type="RefSeq" id="WP_129354072.1">
    <property type="nucleotide sequence ID" value="NZ_CP026538.1"/>
</dbReference>
<gene>
    <name evidence="2" type="ORF">C3Y92_15390</name>
</gene>
<feature type="compositionally biased region" description="Polar residues" evidence="1">
    <location>
        <begin position="1"/>
        <end position="15"/>
    </location>
</feature>
<reference evidence="2 3" key="1">
    <citation type="submission" date="2018-02" db="EMBL/GenBank/DDBJ databases">
        <title>Genome sequence of Desulfovibrio carbinolicus DSM 3852.</title>
        <authorList>
            <person name="Wilbanks E."/>
            <person name="Skennerton C.T."/>
            <person name="Orphan V.J."/>
        </authorList>
    </citation>
    <scope>NUCLEOTIDE SEQUENCE [LARGE SCALE GENOMIC DNA]</scope>
    <source>
        <strain evidence="2 3">DSM 3852</strain>
    </source>
</reference>
<name>A0A4P6HSY7_9BACT</name>